<organism evidence="6 7">
    <name type="scientific">Jimgerdemannia flammicorona</name>
    <dbReference type="NCBI Taxonomy" id="994334"/>
    <lineage>
        <taxon>Eukaryota</taxon>
        <taxon>Fungi</taxon>
        <taxon>Fungi incertae sedis</taxon>
        <taxon>Mucoromycota</taxon>
        <taxon>Mucoromycotina</taxon>
        <taxon>Endogonomycetes</taxon>
        <taxon>Endogonales</taxon>
        <taxon>Endogonaceae</taxon>
        <taxon>Jimgerdemannia</taxon>
    </lineage>
</organism>
<evidence type="ECO:0000256" key="1">
    <source>
        <dbReference type="ARBA" id="ARBA00004211"/>
    </source>
</evidence>
<evidence type="ECO:0000256" key="3">
    <source>
        <dbReference type="ARBA" id="ARBA00022692"/>
    </source>
</evidence>
<protein>
    <submittedName>
        <fullName evidence="6">t-SNARE</fullName>
    </submittedName>
</protein>
<dbReference type="Proteomes" id="UP000268093">
    <property type="component" value="Unassembled WGS sequence"/>
</dbReference>
<dbReference type="InterPro" id="IPR006011">
    <property type="entry name" value="Syntaxin_N"/>
</dbReference>
<dbReference type="AlphaFoldDB" id="A0A433A030"/>
<dbReference type="GO" id="GO:0006886">
    <property type="term" value="P:intracellular protein transport"/>
    <property type="evidence" value="ECO:0007669"/>
    <property type="project" value="TreeGrafter"/>
</dbReference>
<evidence type="ECO:0000313" key="6">
    <source>
        <dbReference type="EMBL" id="RUO96080.1"/>
    </source>
</evidence>
<dbReference type="InterPro" id="IPR000727">
    <property type="entry name" value="T_SNARE_dom"/>
</dbReference>
<dbReference type="SUPFAM" id="SSF47661">
    <property type="entry name" value="t-snare proteins"/>
    <property type="match status" value="1"/>
</dbReference>
<comment type="similarity">
    <text evidence="2">Belongs to the syntaxin family.</text>
</comment>
<comment type="subcellular location">
    <subcellularLocation>
        <location evidence="1">Membrane</location>
        <topology evidence="1">Single-pass type IV membrane protein</topology>
    </subcellularLocation>
</comment>
<accession>A0A433A030</accession>
<dbReference type="GO" id="GO:0012505">
    <property type="term" value="C:endomembrane system"/>
    <property type="evidence" value="ECO:0007669"/>
    <property type="project" value="TreeGrafter"/>
</dbReference>
<dbReference type="Pfam" id="PF00804">
    <property type="entry name" value="Syntaxin"/>
    <property type="match status" value="1"/>
</dbReference>
<dbReference type="GO" id="GO:0006906">
    <property type="term" value="P:vesicle fusion"/>
    <property type="evidence" value="ECO:0007669"/>
    <property type="project" value="TreeGrafter"/>
</dbReference>
<keyword evidence="3" id="KW-0812">Transmembrane</keyword>
<dbReference type="EMBL" id="RBNI01023529">
    <property type="protein sequence ID" value="RUO96080.1"/>
    <property type="molecule type" value="Genomic_DNA"/>
</dbReference>
<name>A0A433A030_9FUNG</name>
<comment type="caution">
    <text evidence="6">The sequence shown here is derived from an EMBL/GenBank/DDBJ whole genome shotgun (WGS) entry which is preliminary data.</text>
</comment>
<dbReference type="GO" id="GO:0000149">
    <property type="term" value="F:SNARE binding"/>
    <property type="evidence" value="ECO:0007669"/>
    <property type="project" value="TreeGrafter"/>
</dbReference>
<dbReference type="SMART" id="SM00397">
    <property type="entry name" value="t_SNARE"/>
    <property type="match status" value="1"/>
</dbReference>
<dbReference type="GO" id="GO:0006887">
    <property type="term" value="P:exocytosis"/>
    <property type="evidence" value="ECO:0007669"/>
    <property type="project" value="TreeGrafter"/>
</dbReference>
<dbReference type="CDD" id="cd15849">
    <property type="entry name" value="SNARE_Sso1"/>
    <property type="match status" value="1"/>
</dbReference>
<dbReference type="GO" id="GO:0005484">
    <property type="term" value="F:SNAP receptor activity"/>
    <property type="evidence" value="ECO:0007669"/>
    <property type="project" value="TreeGrafter"/>
</dbReference>
<dbReference type="PROSITE" id="PS50192">
    <property type="entry name" value="T_SNARE"/>
    <property type="match status" value="1"/>
</dbReference>
<dbReference type="PANTHER" id="PTHR19957:SF307">
    <property type="entry name" value="PROTEIN SSO1-RELATED"/>
    <property type="match status" value="1"/>
</dbReference>
<keyword evidence="7" id="KW-1185">Reference proteome</keyword>
<dbReference type="GO" id="GO:0031201">
    <property type="term" value="C:SNARE complex"/>
    <property type="evidence" value="ECO:0007669"/>
    <property type="project" value="TreeGrafter"/>
</dbReference>
<dbReference type="Gene3D" id="1.20.58.70">
    <property type="match status" value="1"/>
</dbReference>
<evidence type="ECO:0000256" key="5">
    <source>
        <dbReference type="ARBA" id="ARBA00023136"/>
    </source>
</evidence>
<reference evidence="6 7" key="1">
    <citation type="journal article" date="2018" name="New Phytol.">
        <title>Phylogenomics of Endogonaceae and evolution of mycorrhizas within Mucoromycota.</title>
        <authorList>
            <person name="Chang Y."/>
            <person name="Desiro A."/>
            <person name="Na H."/>
            <person name="Sandor L."/>
            <person name="Lipzen A."/>
            <person name="Clum A."/>
            <person name="Barry K."/>
            <person name="Grigoriev I.V."/>
            <person name="Martin F.M."/>
            <person name="Stajich J.E."/>
            <person name="Smith M.E."/>
            <person name="Bonito G."/>
            <person name="Spatafora J.W."/>
        </authorList>
    </citation>
    <scope>NUCLEOTIDE SEQUENCE [LARGE SCALE GENOMIC DNA]</scope>
    <source>
        <strain evidence="6 7">GMNB39</strain>
    </source>
</reference>
<dbReference type="GO" id="GO:0005886">
    <property type="term" value="C:plasma membrane"/>
    <property type="evidence" value="ECO:0007669"/>
    <property type="project" value="TreeGrafter"/>
</dbReference>
<proteinExistence type="inferred from homology"/>
<evidence type="ECO:0000313" key="7">
    <source>
        <dbReference type="Proteomes" id="UP000268093"/>
    </source>
</evidence>
<dbReference type="Pfam" id="PF05739">
    <property type="entry name" value="SNARE"/>
    <property type="match status" value="1"/>
</dbReference>
<dbReference type="InterPro" id="IPR010989">
    <property type="entry name" value="SNARE"/>
</dbReference>
<keyword evidence="5" id="KW-0472">Membrane</keyword>
<dbReference type="GO" id="GO:0048278">
    <property type="term" value="P:vesicle docking"/>
    <property type="evidence" value="ECO:0007669"/>
    <property type="project" value="TreeGrafter"/>
</dbReference>
<keyword evidence="4" id="KW-1133">Transmembrane helix</keyword>
<gene>
    <name evidence="6" type="ORF">BC936DRAFT_142662</name>
</gene>
<evidence type="ECO:0000256" key="4">
    <source>
        <dbReference type="ARBA" id="ARBA00022989"/>
    </source>
</evidence>
<dbReference type="OrthoDB" id="10255013at2759"/>
<sequence>MASVDRLAQLHGNSHGHSVPLQPMGNSANSYQNFLDEATNLQQSIRDLNDSTERIRATQSRLLDSTDETEQGRLRRELEKQTNRQQEDVNAVKARVKAFEPIRGSPDFAIHQNQFRGVTKSFMDAIQRYRTVESDFQRAESRLLERQIRIVNPNATQQDIDEALDNARQGGRPVFIQSLVGGRRDQAAGTLQAVQERHNDIQRLAQTIGELSALFEDMRVLVDSQGKVIDNIEVSTQEVNDQLRAANSELVVATEKAWATRNKKWICFWILVIIIIVIVIVVLWYLGVIPHSPAK</sequence>
<dbReference type="Gene3D" id="1.20.5.110">
    <property type="match status" value="1"/>
</dbReference>
<dbReference type="InterPro" id="IPR045242">
    <property type="entry name" value="Syntaxin"/>
</dbReference>
<dbReference type="PANTHER" id="PTHR19957">
    <property type="entry name" value="SYNTAXIN"/>
    <property type="match status" value="1"/>
</dbReference>
<evidence type="ECO:0000256" key="2">
    <source>
        <dbReference type="ARBA" id="ARBA00009063"/>
    </source>
</evidence>
<dbReference type="SMART" id="SM00503">
    <property type="entry name" value="SynN"/>
    <property type="match status" value="1"/>
</dbReference>